<keyword evidence="3" id="KW-1185">Reference proteome</keyword>
<feature type="region of interest" description="Disordered" evidence="1">
    <location>
        <begin position="149"/>
        <end position="202"/>
    </location>
</feature>
<accession>A0AAX4PKB0</accession>
<dbReference type="Proteomes" id="UP001472866">
    <property type="component" value="Chromosome 16"/>
</dbReference>
<evidence type="ECO:0000313" key="3">
    <source>
        <dbReference type="Proteomes" id="UP001472866"/>
    </source>
</evidence>
<reference evidence="2 3" key="1">
    <citation type="submission" date="2024-03" db="EMBL/GenBank/DDBJ databases">
        <title>Complete genome sequence of the green alga Chloropicon roscoffensis RCC1871.</title>
        <authorList>
            <person name="Lemieux C."/>
            <person name="Pombert J.-F."/>
            <person name="Otis C."/>
            <person name="Turmel M."/>
        </authorList>
    </citation>
    <scope>NUCLEOTIDE SEQUENCE [LARGE SCALE GENOMIC DNA]</scope>
    <source>
        <strain evidence="2 3">RCC1871</strain>
    </source>
</reference>
<name>A0AAX4PKB0_9CHLO</name>
<gene>
    <name evidence="2" type="ORF">HKI87_16g83150</name>
</gene>
<evidence type="ECO:0000256" key="1">
    <source>
        <dbReference type="SAM" id="MobiDB-lite"/>
    </source>
</evidence>
<protein>
    <submittedName>
        <fullName evidence="2">Uncharacterized protein</fullName>
    </submittedName>
</protein>
<feature type="region of interest" description="Disordered" evidence="1">
    <location>
        <begin position="15"/>
        <end position="82"/>
    </location>
</feature>
<feature type="compositionally biased region" description="Low complexity" evidence="1">
    <location>
        <begin position="67"/>
        <end position="81"/>
    </location>
</feature>
<organism evidence="2 3">
    <name type="scientific">Chloropicon roscoffensis</name>
    <dbReference type="NCBI Taxonomy" id="1461544"/>
    <lineage>
        <taxon>Eukaryota</taxon>
        <taxon>Viridiplantae</taxon>
        <taxon>Chlorophyta</taxon>
        <taxon>Chloropicophyceae</taxon>
        <taxon>Chloropicales</taxon>
        <taxon>Chloropicaceae</taxon>
        <taxon>Chloropicon</taxon>
    </lineage>
</organism>
<evidence type="ECO:0000313" key="2">
    <source>
        <dbReference type="EMBL" id="WZN66745.1"/>
    </source>
</evidence>
<feature type="compositionally biased region" description="Basic and acidic residues" evidence="1">
    <location>
        <begin position="189"/>
        <end position="202"/>
    </location>
</feature>
<dbReference type="EMBL" id="CP151516">
    <property type="protein sequence ID" value="WZN66745.1"/>
    <property type="molecule type" value="Genomic_DNA"/>
</dbReference>
<proteinExistence type="predicted"/>
<dbReference type="AlphaFoldDB" id="A0AAX4PKB0"/>
<sequence length="363" mass="39085">MATEEDTMVVEVVLDCQEEAGSPSSTTKGAVRVRLQPSPGPRSRSSTPTRRDQDVALVAEKGTSGRSASPSASSPSSSSVSEIEAFKAEIVDGLEEELSASRARYLELEYKLEKSEEAKQEKEDQILSLTGELARLRESYVALEQKMVGMQSKRDAGGRPRTPTKAKGPGSAEVEERDSLSRQLSKATRALDQERRLTSQLSREVREQAEKLVAMEAMASTTTEVDGLRAEVEALRSQIERGEEKTSLVKRTLDDSNAQCLAASSTIDKLITENVEYIERINDLGGRLRTVAEKQAAAAAEAAEARPVEEGLPESSAGAVTEAPAVVHVPDLESAIEPPLAAESEPPRRTGFFGFITGADLVA</sequence>